<keyword evidence="2" id="KW-1185">Reference proteome</keyword>
<dbReference type="Proteomes" id="UP001057402">
    <property type="component" value="Chromosome 4"/>
</dbReference>
<protein>
    <submittedName>
        <fullName evidence="1">Uncharacterized protein</fullName>
    </submittedName>
</protein>
<evidence type="ECO:0000313" key="1">
    <source>
        <dbReference type="EMBL" id="KAI4373938.1"/>
    </source>
</evidence>
<name>A0ACB9R919_9MYRT</name>
<sequence>MEQPDSAVTLRRLDVSDADHFMEWVADPRVARFCTWEPYQSREDVVRFIENNVLPHPYFRAICVGGRPVGSISVTRNQGNDAIRGELGYALAFEYWGRGIATEAARIVTREVFEERKGELERLEALVDVENPASQRVLEKAGFTREGVLRKYMKLKGKTRDLVIFSRLSTDV</sequence>
<evidence type="ECO:0000313" key="2">
    <source>
        <dbReference type="Proteomes" id="UP001057402"/>
    </source>
</evidence>
<proteinExistence type="predicted"/>
<dbReference type="EMBL" id="CM042883">
    <property type="protein sequence ID" value="KAI4373938.1"/>
    <property type="molecule type" value="Genomic_DNA"/>
</dbReference>
<organism evidence="1 2">
    <name type="scientific">Melastoma candidum</name>
    <dbReference type="NCBI Taxonomy" id="119954"/>
    <lineage>
        <taxon>Eukaryota</taxon>
        <taxon>Viridiplantae</taxon>
        <taxon>Streptophyta</taxon>
        <taxon>Embryophyta</taxon>
        <taxon>Tracheophyta</taxon>
        <taxon>Spermatophyta</taxon>
        <taxon>Magnoliopsida</taxon>
        <taxon>eudicotyledons</taxon>
        <taxon>Gunneridae</taxon>
        <taxon>Pentapetalae</taxon>
        <taxon>rosids</taxon>
        <taxon>malvids</taxon>
        <taxon>Myrtales</taxon>
        <taxon>Melastomataceae</taxon>
        <taxon>Melastomatoideae</taxon>
        <taxon>Melastomateae</taxon>
        <taxon>Melastoma</taxon>
    </lineage>
</organism>
<reference evidence="2" key="1">
    <citation type="journal article" date="2023" name="Front. Plant Sci.">
        <title>Chromosomal-level genome assembly of Melastoma candidum provides insights into trichome evolution.</title>
        <authorList>
            <person name="Zhong Y."/>
            <person name="Wu W."/>
            <person name="Sun C."/>
            <person name="Zou P."/>
            <person name="Liu Y."/>
            <person name="Dai S."/>
            <person name="Zhou R."/>
        </authorList>
    </citation>
    <scope>NUCLEOTIDE SEQUENCE [LARGE SCALE GENOMIC DNA]</scope>
</reference>
<gene>
    <name evidence="1" type="ORF">MLD38_011995</name>
</gene>
<comment type="caution">
    <text evidence="1">The sequence shown here is derived from an EMBL/GenBank/DDBJ whole genome shotgun (WGS) entry which is preliminary data.</text>
</comment>
<accession>A0ACB9R919</accession>